<evidence type="ECO:0000313" key="2">
    <source>
        <dbReference type="Ensembl" id="ENSPSTP00000019643.1"/>
    </source>
</evidence>
<dbReference type="PANTHER" id="PTHR11216">
    <property type="entry name" value="EH DOMAIN"/>
    <property type="match status" value="1"/>
</dbReference>
<evidence type="ECO:0000313" key="3">
    <source>
        <dbReference type="Proteomes" id="UP000694428"/>
    </source>
</evidence>
<dbReference type="GO" id="GO:0045296">
    <property type="term" value="F:cadherin binding"/>
    <property type="evidence" value="ECO:0007669"/>
    <property type="project" value="TreeGrafter"/>
</dbReference>
<name>A0A8C9FVN5_PAVCR</name>
<keyword evidence="3" id="KW-1185">Reference proteome</keyword>
<dbReference type="InterPro" id="IPR011992">
    <property type="entry name" value="EF-hand-dom_pair"/>
</dbReference>
<dbReference type="Ensembl" id="ENSPSTT00000020591.1">
    <property type="protein sequence ID" value="ENSPSTP00000019643.1"/>
    <property type="gene ID" value="ENSPSTG00000014203.1"/>
</dbReference>
<dbReference type="GO" id="GO:0030132">
    <property type="term" value="C:clathrin coat of coated pit"/>
    <property type="evidence" value="ECO:0007669"/>
    <property type="project" value="TreeGrafter"/>
</dbReference>
<reference evidence="2" key="2">
    <citation type="submission" date="2025-09" db="UniProtKB">
        <authorList>
            <consortium name="Ensembl"/>
        </authorList>
    </citation>
    <scope>IDENTIFICATION</scope>
</reference>
<dbReference type="InterPro" id="IPR000261">
    <property type="entry name" value="EH_dom"/>
</dbReference>
<reference evidence="2" key="1">
    <citation type="submission" date="2025-08" db="UniProtKB">
        <authorList>
            <consortium name="Ensembl"/>
        </authorList>
    </citation>
    <scope>IDENTIFICATION</scope>
</reference>
<accession>A0A8C9FVN5</accession>
<sequence length="72" mass="8145">KFSAAILLYEAYYKQIDPTYTGRVGASEAALFFKKSGLSDIILGKIWDLADPEVVCCLSTHIFCYNHLLRKQ</sequence>
<dbReference type="PANTHER" id="PTHR11216:SF69">
    <property type="entry name" value="EPIDERMAL GROWTH FACTOR RECEPTOR SUBSTRATE 15-LIKE 1"/>
    <property type="match status" value="1"/>
</dbReference>
<evidence type="ECO:0000259" key="1">
    <source>
        <dbReference type="PROSITE" id="PS50031"/>
    </source>
</evidence>
<dbReference type="Gene3D" id="1.10.238.10">
    <property type="entry name" value="EF-hand"/>
    <property type="match status" value="1"/>
</dbReference>
<protein>
    <recommendedName>
        <fullName evidence="1">EH domain-containing protein</fullName>
    </recommendedName>
</protein>
<feature type="domain" description="EH" evidence="1">
    <location>
        <begin position="9"/>
        <end position="72"/>
    </location>
</feature>
<dbReference type="GO" id="GO:0016197">
    <property type="term" value="P:endosomal transport"/>
    <property type="evidence" value="ECO:0007669"/>
    <property type="project" value="TreeGrafter"/>
</dbReference>
<dbReference type="GO" id="GO:0006897">
    <property type="term" value="P:endocytosis"/>
    <property type="evidence" value="ECO:0007669"/>
    <property type="project" value="TreeGrafter"/>
</dbReference>
<organism evidence="2 3">
    <name type="scientific">Pavo cristatus</name>
    <name type="common">Indian peafowl</name>
    <name type="synonym">Blue peafowl</name>
    <dbReference type="NCBI Taxonomy" id="9049"/>
    <lineage>
        <taxon>Eukaryota</taxon>
        <taxon>Metazoa</taxon>
        <taxon>Chordata</taxon>
        <taxon>Craniata</taxon>
        <taxon>Vertebrata</taxon>
        <taxon>Euteleostomi</taxon>
        <taxon>Archelosauria</taxon>
        <taxon>Archosauria</taxon>
        <taxon>Dinosauria</taxon>
        <taxon>Saurischia</taxon>
        <taxon>Theropoda</taxon>
        <taxon>Coelurosauria</taxon>
        <taxon>Aves</taxon>
        <taxon>Neognathae</taxon>
        <taxon>Galloanserae</taxon>
        <taxon>Galliformes</taxon>
        <taxon>Phasianidae</taxon>
        <taxon>Phasianinae</taxon>
        <taxon>Pavo</taxon>
    </lineage>
</organism>
<dbReference type="SUPFAM" id="SSF47473">
    <property type="entry name" value="EF-hand"/>
    <property type="match status" value="1"/>
</dbReference>
<proteinExistence type="predicted"/>
<dbReference type="Proteomes" id="UP000694428">
    <property type="component" value="Unplaced"/>
</dbReference>
<dbReference type="Pfam" id="PF12763">
    <property type="entry name" value="EH"/>
    <property type="match status" value="1"/>
</dbReference>
<dbReference type="PROSITE" id="PS50031">
    <property type="entry name" value="EH"/>
    <property type="match status" value="1"/>
</dbReference>
<dbReference type="AlphaFoldDB" id="A0A8C9FVN5"/>